<accession>A0ABR0AC62</accession>
<dbReference type="PANTHER" id="PTHR12258">
    <property type="entry name" value="JANUS-A/JANUS-B"/>
    <property type="match status" value="1"/>
</dbReference>
<evidence type="ECO:0000313" key="6">
    <source>
        <dbReference type="Proteomes" id="UP001234178"/>
    </source>
</evidence>
<evidence type="ECO:0000256" key="2">
    <source>
        <dbReference type="ARBA" id="ARBA00010971"/>
    </source>
</evidence>
<dbReference type="Proteomes" id="UP001234178">
    <property type="component" value="Unassembled WGS sequence"/>
</dbReference>
<comment type="caution">
    <text evidence="5">The sequence shown here is derived from an EMBL/GenBank/DDBJ whole genome shotgun (WGS) entry which is preliminary data.</text>
</comment>
<keyword evidence="4" id="KW-0726">Sexual differentiation</keyword>
<dbReference type="Pfam" id="PF05005">
    <property type="entry name" value="Ocnus"/>
    <property type="match status" value="1"/>
</dbReference>
<keyword evidence="3" id="KW-0221">Differentiation</keyword>
<dbReference type="Gene3D" id="3.50.20.20">
    <property type="entry name" value="Janus/Ocnus"/>
    <property type="match status" value="1"/>
</dbReference>
<name>A0ABR0AC62_9CRUS</name>
<comment type="similarity">
    <text evidence="2">Belongs to the janus family.</text>
</comment>
<dbReference type="PANTHER" id="PTHR12258:SF5">
    <property type="entry name" value="BCDNA.GH02250-RELATED"/>
    <property type="match status" value="1"/>
</dbReference>
<evidence type="ECO:0000256" key="3">
    <source>
        <dbReference type="ARBA" id="ARBA00022782"/>
    </source>
</evidence>
<gene>
    <name evidence="5" type="ORF">OUZ56_008149</name>
</gene>
<evidence type="ECO:0000256" key="4">
    <source>
        <dbReference type="ARBA" id="ARBA00022928"/>
    </source>
</evidence>
<keyword evidence="6" id="KW-1185">Reference proteome</keyword>
<reference evidence="5 6" key="1">
    <citation type="journal article" date="2023" name="Nucleic Acids Res.">
        <title>The hologenome of Daphnia magna reveals possible DNA methylation and microbiome-mediated evolution of the host genome.</title>
        <authorList>
            <person name="Chaturvedi A."/>
            <person name="Li X."/>
            <person name="Dhandapani V."/>
            <person name="Marshall H."/>
            <person name="Kissane S."/>
            <person name="Cuenca-Cambronero M."/>
            <person name="Asole G."/>
            <person name="Calvet F."/>
            <person name="Ruiz-Romero M."/>
            <person name="Marangio P."/>
            <person name="Guigo R."/>
            <person name="Rago D."/>
            <person name="Mirbahai L."/>
            <person name="Eastwood N."/>
            <person name="Colbourne J.K."/>
            <person name="Zhou J."/>
            <person name="Mallon E."/>
            <person name="Orsini L."/>
        </authorList>
    </citation>
    <scope>NUCLEOTIDE SEQUENCE [LARGE SCALE GENOMIC DNA]</scope>
    <source>
        <strain evidence="5">LRV0_1</strain>
    </source>
</reference>
<organism evidence="5 6">
    <name type="scientific">Daphnia magna</name>
    <dbReference type="NCBI Taxonomy" id="35525"/>
    <lineage>
        <taxon>Eukaryota</taxon>
        <taxon>Metazoa</taxon>
        <taxon>Ecdysozoa</taxon>
        <taxon>Arthropoda</taxon>
        <taxon>Crustacea</taxon>
        <taxon>Branchiopoda</taxon>
        <taxon>Diplostraca</taxon>
        <taxon>Cladocera</taxon>
        <taxon>Anomopoda</taxon>
        <taxon>Daphniidae</taxon>
        <taxon>Daphnia</taxon>
    </lineage>
</organism>
<dbReference type="EMBL" id="JAOYFB010000037">
    <property type="protein sequence ID" value="KAK4022697.1"/>
    <property type="molecule type" value="Genomic_DNA"/>
</dbReference>
<proteinExistence type="inferred from homology"/>
<evidence type="ECO:0000313" key="5">
    <source>
        <dbReference type="EMBL" id="KAK4022697.1"/>
    </source>
</evidence>
<dbReference type="InterPro" id="IPR038596">
    <property type="entry name" value="Janus_sf"/>
</dbReference>
<evidence type="ECO:0000256" key="1">
    <source>
        <dbReference type="ARBA" id="ARBA00002508"/>
    </source>
</evidence>
<comment type="function">
    <text evidence="1">JanA and janB regulate somatic sex differentiation.</text>
</comment>
<dbReference type="SUPFAM" id="SSF143724">
    <property type="entry name" value="PHP14-like"/>
    <property type="match status" value="1"/>
</dbReference>
<sequence length="152" mass="16886">MTNSSRPGADIYDKVQEELEAVGFDTECLGGGRIMHDSDKRSIQVYGYSQGFGLADHAVTTELLKARYPGYESITWTNEEEKKCHMCSRFGTMDGITVIFILWCVATQPATASLSCRTEDGQPVDWFRSGQDPVIDEDRVVCDMPGDLCNCP</sequence>
<dbReference type="InterPro" id="IPR007702">
    <property type="entry name" value="Janus"/>
</dbReference>
<protein>
    <submittedName>
        <fullName evidence="5">Uncharacterized protein</fullName>
    </submittedName>
</protein>